<sequence>MRFKHTTLLAGSILLGAMTSHAMAAEFKVPVSYEIMYVDLKNTNKFGSDFDIQLDKGHHQVVVRYNQSIRNSDDLNLYRSEPIIIDFDVEQDTKLELKAPYIRSDQKASKYADKPTFTIVDADTGNKYDYQDQMLPMKSGFQPTRDYLEEIKLFTGVKVASSASSASTFAPTPPPKEVAETNEFQMMQFWFNKSDAATRKDFRVWMVDNTHQPAVKNTHFEMLTFWFNKSTPEERKAFQVWLLQ</sequence>
<dbReference type="RefSeq" id="WP_115896172.1">
    <property type="nucleotide sequence ID" value="NZ_QUNG01000001.1"/>
</dbReference>
<dbReference type="Pfam" id="PF09829">
    <property type="entry name" value="DUF2057"/>
    <property type="match status" value="1"/>
</dbReference>
<evidence type="ECO:0000313" key="4">
    <source>
        <dbReference type="EMBL" id="REG86942.1"/>
    </source>
</evidence>
<feature type="chain" id="PRO_5017781884" evidence="3">
    <location>
        <begin position="25"/>
        <end position="244"/>
    </location>
</feature>
<keyword evidence="2 3" id="KW-0732">Signal</keyword>
<evidence type="ECO:0000256" key="3">
    <source>
        <dbReference type="SAM" id="SignalP"/>
    </source>
</evidence>
<keyword evidence="5" id="KW-1185">Reference proteome</keyword>
<dbReference type="AlphaFoldDB" id="A0A3E0DTS2"/>
<accession>A0A3E0DTS2</accession>
<reference evidence="4 5" key="1">
    <citation type="submission" date="2018-08" db="EMBL/GenBank/DDBJ databases">
        <title>Genomic Encyclopedia of Type Strains, Phase III (KMG-III): the genomes of soil and plant-associated and newly described type strains.</title>
        <authorList>
            <person name="Whitman W."/>
        </authorList>
    </citation>
    <scope>NUCLEOTIDE SEQUENCE [LARGE SCALE GENOMIC DNA]</scope>
    <source>
        <strain evidence="4 5">CECT 7375</strain>
    </source>
</reference>
<protein>
    <submittedName>
        <fullName evidence="4">Uncharacterized protein</fullName>
    </submittedName>
</protein>
<evidence type="ECO:0000313" key="5">
    <source>
        <dbReference type="Proteomes" id="UP000256542"/>
    </source>
</evidence>
<comment type="caution">
    <text evidence="4">The sequence shown here is derived from an EMBL/GenBank/DDBJ whole genome shotgun (WGS) entry which is preliminary data.</text>
</comment>
<dbReference type="EMBL" id="QUNG01000001">
    <property type="protein sequence ID" value="REG86942.1"/>
    <property type="molecule type" value="Genomic_DNA"/>
</dbReference>
<proteinExistence type="inferred from homology"/>
<comment type="similarity">
    <text evidence="1">Belongs to the UPF0319 family.</text>
</comment>
<organism evidence="4 5">
    <name type="scientific">Marinomonas pollencensis</name>
    <dbReference type="NCBI Taxonomy" id="491954"/>
    <lineage>
        <taxon>Bacteria</taxon>
        <taxon>Pseudomonadati</taxon>
        <taxon>Pseudomonadota</taxon>
        <taxon>Gammaproteobacteria</taxon>
        <taxon>Oceanospirillales</taxon>
        <taxon>Oceanospirillaceae</taxon>
        <taxon>Marinomonas</taxon>
    </lineage>
</organism>
<feature type="signal peptide" evidence="3">
    <location>
        <begin position="1"/>
        <end position="24"/>
    </location>
</feature>
<evidence type="ECO:0000256" key="2">
    <source>
        <dbReference type="ARBA" id="ARBA00022729"/>
    </source>
</evidence>
<dbReference type="PANTHER" id="PTHR38108">
    <property type="entry name" value="UPF0319 PROTEIN YCCT"/>
    <property type="match status" value="1"/>
</dbReference>
<dbReference type="Proteomes" id="UP000256542">
    <property type="component" value="Unassembled WGS sequence"/>
</dbReference>
<dbReference type="InterPro" id="IPR018635">
    <property type="entry name" value="UPF0319"/>
</dbReference>
<dbReference type="OrthoDB" id="7058190at2"/>
<name>A0A3E0DTS2_9GAMM</name>
<gene>
    <name evidence="4" type="ORF">DFP81_101512</name>
</gene>
<evidence type="ECO:0000256" key="1">
    <source>
        <dbReference type="ARBA" id="ARBA00008490"/>
    </source>
</evidence>
<dbReference type="PANTHER" id="PTHR38108:SF1">
    <property type="entry name" value="UPF0319 PROTEIN YCCT"/>
    <property type="match status" value="1"/>
</dbReference>